<comment type="caution">
    <text evidence="6">The sequence shown here is derived from an EMBL/GenBank/DDBJ whole genome shotgun (WGS) entry which is preliminary data.</text>
</comment>
<name>A0A367RK26_NOSPU</name>
<dbReference type="InterPro" id="IPR000719">
    <property type="entry name" value="Prot_kinase_dom"/>
</dbReference>
<keyword evidence="6" id="KW-0808">Transferase</keyword>
<dbReference type="Proteomes" id="UP000252085">
    <property type="component" value="Unassembled WGS sequence"/>
</dbReference>
<feature type="domain" description="FHA" evidence="4">
    <location>
        <begin position="26"/>
        <end position="79"/>
    </location>
</feature>
<evidence type="ECO:0000313" key="7">
    <source>
        <dbReference type="Proteomes" id="UP000252085"/>
    </source>
</evidence>
<dbReference type="GO" id="GO:0004674">
    <property type="term" value="F:protein serine/threonine kinase activity"/>
    <property type="evidence" value="ECO:0007669"/>
    <property type="project" value="UniProtKB-KW"/>
</dbReference>
<evidence type="ECO:0000256" key="3">
    <source>
        <dbReference type="PROSITE-ProRule" id="PRU10141"/>
    </source>
</evidence>
<dbReference type="SMART" id="SM00240">
    <property type="entry name" value="FHA"/>
    <property type="match status" value="1"/>
</dbReference>
<dbReference type="SUPFAM" id="SSF56112">
    <property type="entry name" value="Protein kinase-like (PK-like)"/>
    <property type="match status" value="1"/>
</dbReference>
<proteinExistence type="predicted"/>
<accession>A0A367RK26</accession>
<dbReference type="InterPro" id="IPR008271">
    <property type="entry name" value="Ser/Thr_kinase_AS"/>
</dbReference>
<evidence type="ECO:0000259" key="5">
    <source>
        <dbReference type="PROSITE" id="PS50011"/>
    </source>
</evidence>
<gene>
    <name evidence="6" type="ORF">A6769_17370</name>
</gene>
<feature type="binding site" evidence="3">
    <location>
        <position position="205"/>
    </location>
    <ligand>
        <name>ATP</name>
        <dbReference type="ChEBI" id="CHEBI:30616"/>
    </ligand>
</feature>
<evidence type="ECO:0000259" key="4">
    <source>
        <dbReference type="PROSITE" id="PS50006"/>
    </source>
</evidence>
<dbReference type="Gene3D" id="1.10.510.10">
    <property type="entry name" value="Transferase(Phosphotransferase) domain 1"/>
    <property type="match status" value="1"/>
</dbReference>
<dbReference type="PROSITE" id="PS50011">
    <property type="entry name" value="PROTEIN_KINASE_DOM"/>
    <property type="match status" value="1"/>
</dbReference>
<sequence>MVSLTLLEPQQKTPLQQWSFENSSIIRIGRAADNHVVLNDSLVSRHHLELRKVGDASNGDAWHLISQGTNGTFLNGILVLQGPLPDNSLLQLAQGGPILQFQIQEVTVLETGLRSQQQIQGAEENAAETLYSARNLANLSSTCTHEGNSPNNLFCIHCGQPLSVQQRIRHYQVLRTLGQGGMGTTYLAWDEAGLIAGMPQLLVLKQMNADMLKIVKAQELFEREAHTLKSLNHPGIPKYYDFFVEGGKKYLAMELIHGQDLEKRVYTTGPVTPNQAIAWMIQTCDILDYLHSQEPPLIHRDIKPANLMVRSSENRIVVLDFGAVKEIGTAPGTRIGAEGYCAPEQERGQPLTQSDLYAIGPTLIFLLTGENPFKYYRQRGRNFRFDVAKVPTISSQLRDVIDRVTEPLPRDRYQNAKELAAALAACKV</sequence>
<keyword evidence="2 3" id="KW-0067">ATP-binding</keyword>
<protein>
    <submittedName>
        <fullName evidence="6">Serine/threonine protein kinase</fullName>
    </submittedName>
</protein>
<dbReference type="PROSITE" id="PS00108">
    <property type="entry name" value="PROTEIN_KINASE_ST"/>
    <property type="match status" value="1"/>
</dbReference>
<dbReference type="EMBL" id="LXQE01000150">
    <property type="protein sequence ID" value="RCJ36080.1"/>
    <property type="molecule type" value="Genomic_DNA"/>
</dbReference>
<dbReference type="InterPro" id="IPR017441">
    <property type="entry name" value="Protein_kinase_ATP_BS"/>
</dbReference>
<dbReference type="InterPro" id="IPR011009">
    <property type="entry name" value="Kinase-like_dom_sf"/>
</dbReference>
<evidence type="ECO:0000256" key="1">
    <source>
        <dbReference type="ARBA" id="ARBA00022741"/>
    </source>
</evidence>
<keyword evidence="6" id="KW-0723">Serine/threonine-protein kinase</keyword>
<dbReference type="PROSITE" id="PS00107">
    <property type="entry name" value="PROTEIN_KINASE_ATP"/>
    <property type="match status" value="1"/>
</dbReference>
<dbReference type="Gene3D" id="3.30.200.20">
    <property type="entry name" value="Phosphorylase Kinase, domain 1"/>
    <property type="match status" value="1"/>
</dbReference>
<dbReference type="SMART" id="SM00220">
    <property type="entry name" value="S_TKc"/>
    <property type="match status" value="1"/>
</dbReference>
<dbReference type="SUPFAM" id="SSF49879">
    <property type="entry name" value="SMAD/FHA domain"/>
    <property type="match status" value="1"/>
</dbReference>
<dbReference type="AlphaFoldDB" id="A0A367RK26"/>
<dbReference type="InterPro" id="IPR008984">
    <property type="entry name" value="SMAD_FHA_dom_sf"/>
</dbReference>
<reference evidence="7" key="1">
    <citation type="submission" date="2016-04" db="EMBL/GenBank/DDBJ databases">
        <authorList>
            <person name="Tabuchi Yagui T.R."/>
        </authorList>
    </citation>
    <scope>NUCLEOTIDE SEQUENCE [LARGE SCALE GENOMIC DNA]</scope>
</reference>
<keyword evidence="1 3" id="KW-0547">Nucleotide-binding</keyword>
<feature type="domain" description="Protein kinase" evidence="5">
    <location>
        <begin position="171"/>
        <end position="424"/>
    </location>
</feature>
<evidence type="ECO:0000256" key="2">
    <source>
        <dbReference type="ARBA" id="ARBA00022840"/>
    </source>
</evidence>
<dbReference type="PROSITE" id="PS50006">
    <property type="entry name" value="FHA_DOMAIN"/>
    <property type="match status" value="1"/>
</dbReference>
<dbReference type="InterPro" id="IPR000253">
    <property type="entry name" value="FHA_dom"/>
</dbReference>
<dbReference type="CDD" id="cd14014">
    <property type="entry name" value="STKc_PknB_like"/>
    <property type="match status" value="1"/>
</dbReference>
<dbReference type="PANTHER" id="PTHR24363:SF7">
    <property type="entry name" value="SERINE_THREONINE-PROTEIN KINASE-LIKE PROTEIN E"/>
    <property type="match status" value="1"/>
</dbReference>
<dbReference type="PANTHER" id="PTHR24363">
    <property type="entry name" value="SERINE/THREONINE PROTEIN KINASE"/>
    <property type="match status" value="1"/>
</dbReference>
<keyword evidence="6" id="KW-0418">Kinase</keyword>
<dbReference type="Gene3D" id="2.60.200.20">
    <property type="match status" value="1"/>
</dbReference>
<dbReference type="GO" id="GO:0005524">
    <property type="term" value="F:ATP binding"/>
    <property type="evidence" value="ECO:0007669"/>
    <property type="project" value="UniProtKB-UniRule"/>
</dbReference>
<dbReference type="Pfam" id="PF00069">
    <property type="entry name" value="Pkinase"/>
    <property type="match status" value="1"/>
</dbReference>
<evidence type="ECO:0000313" key="6">
    <source>
        <dbReference type="EMBL" id="RCJ36080.1"/>
    </source>
</evidence>
<dbReference type="Pfam" id="PF00498">
    <property type="entry name" value="FHA"/>
    <property type="match status" value="1"/>
</dbReference>
<organism evidence="6 7">
    <name type="scientific">Nostoc punctiforme NIES-2108</name>
    <dbReference type="NCBI Taxonomy" id="1356359"/>
    <lineage>
        <taxon>Bacteria</taxon>
        <taxon>Bacillati</taxon>
        <taxon>Cyanobacteriota</taxon>
        <taxon>Cyanophyceae</taxon>
        <taxon>Nostocales</taxon>
        <taxon>Nostocaceae</taxon>
        <taxon>Nostoc</taxon>
    </lineage>
</organism>